<dbReference type="InterPro" id="IPR012474">
    <property type="entry name" value="Frigida"/>
</dbReference>
<evidence type="ECO:0000256" key="3">
    <source>
        <dbReference type="ARBA" id="ARBA00022782"/>
    </source>
</evidence>
<evidence type="ECO:0000313" key="6">
    <source>
        <dbReference type="EMBL" id="KAJ8760728.1"/>
    </source>
</evidence>
<comment type="caution">
    <text evidence="6">The sequence shown here is derived from an EMBL/GenBank/DDBJ whole genome shotgun (WGS) entry which is preliminary data.</text>
</comment>
<keyword evidence="5" id="KW-0175">Coiled coil</keyword>
<feature type="coiled-coil region" evidence="5">
    <location>
        <begin position="56"/>
        <end position="86"/>
    </location>
</feature>
<keyword evidence="3" id="KW-0221">Differentiation</keyword>
<name>A0AAV8T385_9ROSI</name>
<dbReference type="GO" id="GO:0030154">
    <property type="term" value="P:cell differentiation"/>
    <property type="evidence" value="ECO:0007669"/>
    <property type="project" value="UniProtKB-KW"/>
</dbReference>
<feature type="coiled-coil region" evidence="5">
    <location>
        <begin position="396"/>
        <end position="552"/>
    </location>
</feature>
<comment type="similarity">
    <text evidence="1">Belongs to the Frigida family.</text>
</comment>
<dbReference type="Pfam" id="PF07899">
    <property type="entry name" value="Frigida"/>
    <property type="match status" value="1"/>
</dbReference>
<dbReference type="Proteomes" id="UP001159364">
    <property type="component" value="Linkage Group LG07"/>
</dbReference>
<sequence length="1057" mass="122400">MLIFVNERLTMERSKVRHKNSVALLLHSLVCERKILFYNLILYPLSADWHRGVFEKRKEEGLILQMEKAMDELREAKTKRESLCKLFDQAHSQASSIVAFALQVKDVNSKLVSAQEASFLEEAQELSLQEKKLVEAEKQIEERKKEAESKLDRDEKYFDEIGLLRNQCDLELSLAQKDVEKCNAKLSFQREQLGLGQKMLDDCNDELDVKIIELSVLREFSHECAMGLDLKKMEMDTERSKVEECRKEHYAKEEKLNSVQKSLQECSKELEFTKKEAERVMNLAKDSQSELESKEKELYEVKNLIEIYENKLELKNNELEMLQKKIQDSCAELAVKGMELDAIQKSVDECQNEVDLKKMELCEARELNEEQMKVFDLKKKELAKMDKLINERSNCLDSIEMRLNSTKLLIEEYDEELEVKEKRHNMMTKSIDQCCEQLKLKETELERLNKSIEDHSGELHSLKKKLDLVQKQRMKCDKELESKETMLNEMKETLKSYRCDIEMKEREFNVIRSSNEELKLKEDQLKSVQVSIEECSRELNTMREEKASVQESIMSCSQELTSNKKNLDMARKNLKEFLYFVECKRTQLDSILITFQKLEKKLEDTEKHFDSLNKMLQDRLEHLEMKQRQLEEHVKVFESKEQQIDSTRELVEERCKELEKKLQENFSGSIFSSQVRTGQMEHEQLSNPVSELSRKVQASAATDMSSEFLQNECIDDHELAPNEILTALHVSPDPAKLVLTTLQASFSYHRKNNTSGFDSSHTRNIVLLLEQLMMVSPSINPQVKEAATNLAMYWKDKTRLDTNNSSEVLAFLLFLGTYQLVHLFNMDEIIRLAGIILQHNQAPELCVALGFRDQIPHFIRHLYQGKQFVAAARFSCVFGLLGEFPPENFLNAFLNNVRADAWDSISVKSSKEAQHQAAEKELTALRAILECIIDYELQTRFVTDNILSRIAKLEKLKIGRVQSIPYPDPIIRSQTQGAKCFAAGSSAPEHRNIPGNIMGPGSYVKNLGVVQDKFKRPRIDMSSVPTYPLQFMYPLNPSVPSVSVSHQGVAAQWRHNS</sequence>
<keyword evidence="2" id="KW-0217">Developmental protein</keyword>
<protein>
    <recommendedName>
        <fullName evidence="8">FRIGIDA-like protein</fullName>
    </recommendedName>
</protein>
<gene>
    <name evidence="6" type="ORF">K2173_017821</name>
</gene>
<keyword evidence="7" id="KW-1185">Reference proteome</keyword>
<dbReference type="PANTHER" id="PTHR31791:SF37">
    <property type="entry name" value="A_TM021B04.7 PROTEIN"/>
    <property type="match status" value="1"/>
</dbReference>
<dbReference type="GO" id="GO:0009908">
    <property type="term" value="P:flower development"/>
    <property type="evidence" value="ECO:0007669"/>
    <property type="project" value="UniProtKB-KW"/>
</dbReference>
<feature type="coiled-coil region" evidence="5">
    <location>
        <begin position="256"/>
        <end position="360"/>
    </location>
</feature>
<evidence type="ECO:0000313" key="7">
    <source>
        <dbReference type="Proteomes" id="UP001159364"/>
    </source>
</evidence>
<dbReference type="SUPFAM" id="SSF57997">
    <property type="entry name" value="Tropomyosin"/>
    <property type="match status" value="1"/>
</dbReference>
<evidence type="ECO:0000256" key="4">
    <source>
        <dbReference type="ARBA" id="ARBA00023089"/>
    </source>
</evidence>
<keyword evidence="4" id="KW-0287">Flowering</keyword>
<dbReference type="AlphaFoldDB" id="A0AAV8T385"/>
<accession>A0AAV8T385</accession>
<reference evidence="6 7" key="1">
    <citation type="submission" date="2021-09" db="EMBL/GenBank/DDBJ databases">
        <title>Genomic insights and catalytic innovation underlie evolution of tropane alkaloids biosynthesis.</title>
        <authorList>
            <person name="Wang Y.-J."/>
            <person name="Tian T."/>
            <person name="Huang J.-P."/>
            <person name="Huang S.-X."/>
        </authorList>
    </citation>
    <scope>NUCLEOTIDE SEQUENCE [LARGE SCALE GENOMIC DNA]</scope>
    <source>
        <strain evidence="6">KIB-2018</strain>
        <tissue evidence="6">Leaf</tissue>
    </source>
</reference>
<organism evidence="6 7">
    <name type="scientific">Erythroxylum novogranatense</name>
    <dbReference type="NCBI Taxonomy" id="1862640"/>
    <lineage>
        <taxon>Eukaryota</taxon>
        <taxon>Viridiplantae</taxon>
        <taxon>Streptophyta</taxon>
        <taxon>Embryophyta</taxon>
        <taxon>Tracheophyta</taxon>
        <taxon>Spermatophyta</taxon>
        <taxon>Magnoliopsida</taxon>
        <taxon>eudicotyledons</taxon>
        <taxon>Gunneridae</taxon>
        <taxon>Pentapetalae</taxon>
        <taxon>rosids</taxon>
        <taxon>fabids</taxon>
        <taxon>Malpighiales</taxon>
        <taxon>Erythroxylaceae</taxon>
        <taxon>Erythroxylum</taxon>
    </lineage>
</organism>
<evidence type="ECO:0000256" key="2">
    <source>
        <dbReference type="ARBA" id="ARBA00022473"/>
    </source>
</evidence>
<feature type="coiled-coil region" evidence="5">
    <location>
        <begin position="588"/>
        <end position="661"/>
    </location>
</feature>
<dbReference type="PANTHER" id="PTHR31791">
    <property type="entry name" value="FRIGIDA-LIKE PROTEIN 3-RELATED"/>
    <property type="match status" value="1"/>
</dbReference>
<evidence type="ECO:0000256" key="5">
    <source>
        <dbReference type="SAM" id="Coils"/>
    </source>
</evidence>
<dbReference type="EMBL" id="JAIWQS010000007">
    <property type="protein sequence ID" value="KAJ8760728.1"/>
    <property type="molecule type" value="Genomic_DNA"/>
</dbReference>
<evidence type="ECO:0000256" key="1">
    <source>
        <dbReference type="ARBA" id="ARBA00008956"/>
    </source>
</evidence>
<evidence type="ECO:0008006" key="8">
    <source>
        <dbReference type="Google" id="ProtNLM"/>
    </source>
</evidence>
<proteinExistence type="inferred from homology"/>
<feature type="coiled-coil region" evidence="5">
    <location>
        <begin position="119"/>
        <end position="157"/>
    </location>
</feature>